<feature type="binding site" evidence="9">
    <location>
        <position position="139"/>
    </location>
    <ligand>
        <name>FMN</name>
        <dbReference type="ChEBI" id="CHEBI:58210"/>
    </ligand>
</feature>
<evidence type="ECO:0000259" key="11">
    <source>
        <dbReference type="Pfam" id="PF01207"/>
    </source>
</evidence>
<dbReference type="RefSeq" id="WP_206256484.1">
    <property type="nucleotide sequence ID" value="NZ_CP071060.1"/>
</dbReference>
<comment type="catalytic activity">
    <reaction evidence="9">
        <text>5,6-dihydrouridine(16) in tRNA + NADP(+) = uridine(16) in tRNA + NADPH + H(+)</text>
        <dbReference type="Rhea" id="RHEA:53376"/>
        <dbReference type="Rhea" id="RHEA-COMP:13543"/>
        <dbReference type="Rhea" id="RHEA-COMP:13544"/>
        <dbReference type="ChEBI" id="CHEBI:15378"/>
        <dbReference type="ChEBI" id="CHEBI:57783"/>
        <dbReference type="ChEBI" id="CHEBI:58349"/>
        <dbReference type="ChEBI" id="CHEBI:65315"/>
        <dbReference type="ChEBI" id="CHEBI:74443"/>
    </reaction>
</comment>
<dbReference type="HAMAP" id="MF_02043">
    <property type="entry name" value="DusC_subfam"/>
    <property type="match status" value="1"/>
</dbReference>
<keyword evidence="6 9" id="KW-0521">NADP</keyword>
<feature type="site" description="Interacts with tRNA" evidence="9">
    <location>
        <position position="176"/>
    </location>
</feature>
<feature type="site" description="Interacts with tRNA; defines subfamily-specific binding signature" evidence="9">
    <location>
        <position position="276"/>
    </location>
</feature>
<name>A0ABX7MBW7_9RHOO</name>
<organism evidence="12 13">
    <name type="scientific">Niveibacterium microcysteis</name>
    <dbReference type="NCBI Taxonomy" id="2811415"/>
    <lineage>
        <taxon>Bacteria</taxon>
        <taxon>Pseudomonadati</taxon>
        <taxon>Pseudomonadota</taxon>
        <taxon>Betaproteobacteria</taxon>
        <taxon>Rhodocyclales</taxon>
        <taxon>Rhodocyclaceae</taxon>
        <taxon>Niveibacterium</taxon>
    </lineage>
</organism>
<dbReference type="InterPro" id="IPR042270">
    <property type="entry name" value="DusC_C"/>
</dbReference>
<dbReference type="Gene3D" id="3.20.20.70">
    <property type="entry name" value="Aldolase class I"/>
    <property type="match status" value="1"/>
</dbReference>
<keyword evidence="4 9" id="KW-0288">FMN</keyword>
<evidence type="ECO:0000256" key="2">
    <source>
        <dbReference type="ARBA" id="ARBA00022555"/>
    </source>
</evidence>
<sequence length="322" mass="35286">MRLLLAPMEGMVDDVMRDVLTRPGGYDHCVTEFVRISGSLLPARCYTRISPELENGGRTYAGTPVRVQLLGSDPACMADNAARLASLAPPGIDLNFGCPAPTVNRHRGGAALLDEPELLFQIAAAVRAVVPRSIPFTAKMRLGIQDASRAEECARALADGGVDELVIHARTKEDRYKPPAYWSEIARIAERVAVPIVANGEVWTVEDWARCRAESGCVDVMLGRGAVADPFLARRIRGEAPPSLDACWAELLELLALYWRRVLIKLDARHAPGRIKQWLHLLERNYPQAKRLLAEVRPLRDADLVADVMRNHGVPIAVGVAG</sequence>
<comment type="catalytic activity">
    <reaction evidence="9">
        <text>5,6-dihydrouridine(16) in tRNA + NAD(+) = uridine(16) in tRNA + NADH + H(+)</text>
        <dbReference type="Rhea" id="RHEA:53380"/>
        <dbReference type="Rhea" id="RHEA-COMP:13543"/>
        <dbReference type="Rhea" id="RHEA-COMP:13544"/>
        <dbReference type="ChEBI" id="CHEBI:15378"/>
        <dbReference type="ChEBI" id="CHEBI:57540"/>
        <dbReference type="ChEBI" id="CHEBI:57945"/>
        <dbReference type="ChEBI" id="CHEBI:65315"/>
        <dbReference type="ChEBI" id="CHEBI:74443"/>
    </reaction>
</comment>
<evidence type="ECO:0000256" key="5">
    <source>
        <dbReference type="ARBA" id="ARBA00022694"/>
    </source>
</evidence>
<evidence type="ECO:0000256" key="6">
    <source>
        <dbReference type="ARBA" id="ARBA00022857"/>
    </source>
</evidence>
<keyword evidence="7 9" id="KW-0694">RNA-binding</keyword>
<dbReference type="Pfam" id="PF01207">
    <property type="entry name" value="Dus"/>
    <property type="match status" value="1"/>
</dbReference>
<dbReference type="EMBL" id="CP071060">
    <property type="protein sequence ID" value="QSI79222.1"/>
    <property type="molecule type" value="Genomic_DNA"/>
</dbReference>
<proteinExistence type="inferred from homology"/>
<evidence type="ECO:0000256" key="8">
    <source>
        <dbReference type="ARBA" id="ARBA00023002"/>
    </source>
</evidence>
<evidence type="ECO:0000256" key="4">
    <source>
        <dbReference type="ARBA" id="ARBA00022643"/>
    </source>
</evidence>
<feature type="binding site" evidence="9">
    <location>
        <begin position="223"/>
        <end position="224"/>
    </location>
    <ligand>
        <name>FMN</name>
        <dbReference type="ChEBI" id="CHEBI:58210"/>
    </ligand>
</feature>
<dbReference type="InterPro" id="IPR018517">
    <property type="entry name" value="tRNA_hU_synthase_CS"/>
</dbReference>
<dbReference type="PROSITE" id="PS01136">
    <property type="entry name" value="UPF0034"/>
    <property type="match status" value="1"/>
</dbReference>
<dbReference type="CDD" id="cd02801">
    <property type="entry name" value="DUS_like_FMN"/>
    <property type="match status" value="1"/>
</dbReference>
<accession>A0ABX7MBW7</accession>
<dbReference type="Gene3D" id="1.20.225.30">
    <property type="entry name" value="Dihydrouridine synthase, C-terminal recognition domain"/>
    <property type="match status" value="1"/>
</dbReference>
<keyword evidence="5 9" id="KW-0819">tRNA processing</keyword>
<dbReference type="SUPFAM" id="SSF51395">
    <property type="entry name" value="FMN-linked oxidoreductases"/>
    <property type="match status" value="1"/>
</dbReference>
<evidence type="ECO:0000256" key="7">
    <source>
        <dbReference type="ARBA" id="ARBA00022884"/>
    </source>
</evidence>
<dbReference type="InterPro" id="IPR035587">
    <property type="entry name" value="DUS-like_FMN-bd"/>
</dbReference>
<comment type="similarity">
    <text evidence="10">Belongs to the dus family.</text>
</comment>
<comment type="similarity">
    <text evidence="9">Belongs to the Dus family. DusC subfamily.</text>
</comment>
<evidence type="ECO:0000313" key="13">
    <source>
        <dbReference type="Proteomes" id="UP000663570"/>
    </source>
</evidence>
<dbReference type="InterPro" id="IPR013785">
    <property type="entry name" value="Aldolase_TIM"/>
</dbReference>
<dbReference type="PANTHER" id="PTHR11082:SF26">
    <property type="entry name" value="TRNA-DIHYDROURIDINE(16) SYNTHASE"/>
    <property type="match status" value="1"/>
</dbReference>
<gene>
    <name evidence="9" type="primary">dusC</name>
    <name evidence="12" type="ORF">JY500_13235</name>
</gene>
<keyword evidence="2 9" id="KW-0820">tRNA-binding</keyword>
<dbReference type="InterPro" id="IPR001269">
    <property type="entry name" value="DUS_fam"/>
</dbReference>
<comment type="function">
    <text evidence="9">Catalyzes the synthesis of 5,6-dihydrouridine (D), a modified base found in the D-loop of most tRNAs, via the reduction of the C5-C6 double bond in target uridines. Specifically modifies U16 in tRNAs.</text>
</comment>
<dbReference type="PANTHER" id="PTHR11082">
    <property type="entry name" value="TRNA-DIHYDROURIDINE SYNTHASE"/>
    <property type="match status" value="1"/>
</dbReference>
<keyword evidence="8 9" id="KW-0560">Oxidoreductase</keyword>
<keyword evidence="3 9" id="KW-0285">Flavoprotein</keyword>
<keyword evidence="13" id="KW-1185">Reference proteome</keyword>
<dbReference type="PIRSF" id="PIRSF006621">
    <property type="entry name" value="Dus"/>
    <property type="match status" value="1"/>
</dbReference>
<feature type="binding site" evidence="9">
    <location>
        <position position="68"/>
    </location>
    <ligand>
        <name>FMN</name>
        <dbReference type="ChEBI" id="CHEBI:58210"/>
    </ligand>
</feature>
<evidence type="ECO:0000256" key="3">
    <source>
        <dbReference type="ARBA" id="ARBA00022630"/>
    </source>
</evidence>
<feature type="site" description="Interacts with tRNA; defines subfamily-specific binding signature" evidence="9">
    <location>
        <position position="35"/>
    </location>
</feature>
<reference evidence="12 13" key="1">
    <citation type="submission" date="2021-02" db="EMBL/GenBank/DDBJ databases">
        <title>Niveibacterium changnyeongensis HC41.</title>
        <authorList>
            <person name="Kang M."/>
        </authorList>
    </citation>
    <scope>NUCLEOTIDE SEQUENCE [LARGE SCALE GENOMIC DNA]</scope>
    <source>
        <strain evidence="12 13">HC41</strain>
    </source>
</reference>
<comment type="cofactor">
    <cofactor evidence="1 9 10">
        <name>FMN</name>
        <dbReference type="ChEBI" id="CHEBI:58210"/>
    </cofactor>
</comment>
<comment type="caution">
    <text evidence="9">Lacks conserved residue(s) required for the propagation of feature annotation.</text>
</comment>
<feature type="domain" description="DUS-like FMN-binding" evidence="11">
    <location>
        <begin position="4"/>
        <end position="235"/>
    </location>
</feature>
<dbReference type="Proteomes" id="UP000663570">
    <property type="component" value="Chromosome"/>
</dbReference>
<feature type="binding site" evidence="9">
    <location>
        <begin position="199"/>
        <end position="201"/>
    </location>
    <ligand>
        <name>FMN</name>
        <dbReference type="ChEBI" id="CHEBI:58210"/>
    </ligand>
</feature>
<evidence type="ECO:0000313" key="12">
    <source>
        <dbReference type="EMBL" id="QSI79222.1"/>
    </source>
</evidence>
<evidence type="ECO:0000256" key="1">
    <source>
        <dbReference type="ARBA" id="ARBA00001917"/>
    </source>
</evidence>
<dbReference type="EC" id="1.3.1.-" evidence="9"/>
<feature type="site" description="Interacts with tRNA" evidence="9">
    <location>
        <position position="95"/>
    </location>
</feature>
<evidence type="ECO:0000256" key="10">
    <source>
        <dbReference type="PIRNR" id="PIRNR006621"/>
    </source>
</evidence>
<feature type="site" description="Interacts with tRNA; defines subfamily-specific binding signature" evidence="9">
    <location>
        <position position="297"/>
    </location>
</feature>
<feature type="active site" description="Proton donor" evidence="9">
    <location>
        <position position="98"/>
    </location>
</feature>
<dbReference type="InterPro" id="IPR032886">
    <property type="entry name" value="DusC"/>
</dbReference>
<evidence type="ECO:0000256" key="9">
    <source>
        <dbReference type="HAMAP-Rule" id="MF_02043"/>
    </source>
</evidence>
<feature type="site" description="Interacts with tRNA; defines subfamily-specific binding signature" evidence="9">
    <location>
        <position position="274"/>
    </location>
</feature>
<protein>
    <recommendedName>
        <fullName evidence="9">tRNA-dihydrouridine(16) synthase</fullName>
        <ecNumber evidence="9">1.3.1.-</ecNumber>
    </recommendedName>
    <alternativeName>
        <fullName evidence="9">U16-specific dihydrouridine synthase</fullName>
        <shortName evidence="9">U16-specific Dus</shortName>
    </alternativeName>
    <alternativeName>
        <fullName evidence="9">tRNA-dihydrouridine synthase C</fullName>
    </alternativeName>
</protein>